<accession>A0A1D2MAR3</accession>
<dbReference type="Proteomes" id="UP000094527">
    <property type="component" value="Unassembled WGS sequence"/>
</dbReference>
<reference evidence="1 2" key="1">
    <citation type="journal article" date="2016" name="Genome Biol. Evol.">
        <title>Gene Family Evolution Reflects Adaptation to Soil Environmental Stressors in the Genome of the Collembolan Orchesella cincta.</title>
        <authorList>
            <person name="Faddeeva-Vakhrusheva A."/>
            <person name="Derks M.F."/>
            <person name="Anvar S.Y."/>
            <person name="Agamennone V."/>
            <person name="Suring W."/>
            <person name="Smit S."/>
            <person name="van Straalen N.M."/>
            <person name="Roelofs D."/>
        </authorList>
    </citation>
    <scope>NUCLEOTIDE SEQUENCE [LARGE SCALE GENOMIC DNA]</scope>
    <source>
        <tissue evidence="1">Mixed pool</tissue>
    </source>
</reference>
<sequence length="55" mass="6306">MKMNQTLATLSNGNRHRLFLMKHGGQMLAMQLNMEVFCPQLIPGMTRMKLKEDLG</sequence>
<gene>
    <name evidence="1" type="ORF">Ocin01_16652</name>
</gene>
<keyword evidence="2" id="KW-1185">Reference proteome</keyword>
<comment type="caution">
    <text evidence="1">The sequence shown here is derived from an EMBL/GenBank/DDBJ whole genome shotgun (WGS) entry which is preliminary data.</text>
</comment>
<organism evidence="1 2">
    <name type="scientific">Orchesella cincta</name>
    <name type="common">Springtail</name>
    <name type="synonym">Podura cincta</name>
    <dbReference type="NCBI Taxonomy" id="48709"/>
    <lineage>
        <taxon>Eukaryota</taxon>
        <taxon>Metazoa</taxon>
        <taxon>Ecdysozoa</taxon>
        <taxon>Arthropoda</taxon>
        <taxon>Hexapoda</taxon>
        <taxon>Collembola</taxon>
        <taxon>Entomobryomorpha</taxon>
        <taxon>Entomobryoidea</taxon>
        <taxon>Orchesellidae</taxon>
        <taxon>Orchesellinae</taxon>
        <taxon>Orchesella</taxon>
    </lineage>
</organism>
<protein>
    <submittedName>
        <fullName evidence="1">Uncharacterized protein</fullName>
    </submittedName>
</protein>
<evidence type="ECO:0000313" key="1">
    <source>
        <dbReference type="EMBL" id="ODM90031.1"/>
    </source>
</evidence>
<proteinExistence type="predicted"/>
<evidence type="ECO:0000313" key="2">
    <source>
        <dbReference type="Proteomes" id="UP000094527"/>
    </source>
</evidence>
<dbReference type="EMBL" id="LJIJ01002225">
    <property type="protein sequence ID" value="ODM90031.1"/>
    <property type="molecule type" value="Genomic_DNA"/>
</dbReference>
<name>A0A1D2MAR3_ORCCI</name>
<dbReference type="AlphaFoldDB" id="A0A1D2MAR3"/>